<keyword evidence="2" id="KW-1185">Reference proteome</keyword>
<dbReference type="RefSeq" id="WP_003082779.1">
    <property type="nucleotide sequence ID" value="NZ_AEUU02000001.1"/>
</dbReference>
<reference evidence="1 2" key="1">
    <citation type="journal article" date="2014" name="Int. J. Syst. Evol. Microbiol.">
        <title>Phylogenomics and the dynamic genome evolution of the genus Streptococcus.</title>
        <authorList>
            <consortium name="The Broad Institute Genome Sequencing Platform"/>
            <person name="Richards V.P."/>
            <person name="Palmer S.R."/>
            <person name="Pavinski Bitar P.D."/>
            <person name="Qin X."/>
            <person name="Weinstock G.M."/>
            <person name="Highlander S.K."/>
            <person name="Town C.D."/>
            <person name="Burne R.A."/>
            <person name="Stanhope M.J."/>
        </authorList>
    </citation>
    <scope>NUCLEOTIDE SEQUENCE [LARGE SCALE GENOMIC DNA]</scope>
    <source>
        <strain evidence="1 2">Jelinkova 176</strain>
    </source>
</reference>
<organism evidence="1 2">
    <name type="scientific">Streptococcus porcinus str. Jelinkova 176</name>
    <dbReference type="NCBI Taxonomy" id="873448"/>
    <lineage>
        <taxon>Bacteria</taxon>
        <taxon>Bacillati</taxon>
        <taxon>Bacillota</taxon>
        <taxon>Bacilli</taxon>
        <taxon>Lactobacillales</taxon>
        <taxon>Streptococcaceae</taxon>
        <taxon>Streptococcus</taxon>
    </lineage>
</organism>
<evidence type="ECO:0000313" key="1">
    <source>
        <dbReference type="EMBL" id="EGJ26519.1"/>
    </source>
</evidence>
<accession>A0ABN0CTP9</accession>
<dbReference type="Proteomes" id="UP000005356">
    <property type="component" value="Unassembled WGS sequence"/>
</dbReference>
<proteinExistence type="predicted"/>
<dbReference type="InterPro" id="IPR029044">
    <property type="entry name" value="Nucleotide-diphossugar_trans"/>
</dbReference>
<evidence type="ECO:0000313" key="2">
    <source>
        <dbReference type="Proteomes" id="UP000005356"/>
    </source>
</evidence>
<dbReference type="SUPFAM" id="SSF53448">
    <property type="entry name" value="Nucleotide-diphospho-sugar transferases"/>
    <property type="match status" value="1"/>
</dbReference>
<dbReference type="EMBL" id="AEUU02000001">
    <property type="protein sequence ID" value="EGJ26519.1"/>
    <property type="molecule type" value="Genomic_DNA"/>
</dbReference>
<comment type="caution">
    <text evidence="1">The sequence shown here is derived from an EMBL/GenBank/DDBJ whole genome shotgun (WGS) entry which is preliminary data.</text>
</comment>
<evidence type="ECO:0008006" key="3">
    <source>
        <dbReference type="Google" id="ProtNLM"/>
    </source>
</evidence>
<protein>
    <recommendedName>
        <fullName evidence="3">Hemolytic protein HlpA-like protein</fullName>
    </recommendedName>
</protein>
<name>A0ABN0CTP9_STRPO</name>
<sequence length="342" mass="40530">MKENFFNIPIAIFLFKRSNTVLQIIKVLEKIKPKKLYLIGDGPRNKKEEKTILQTRQDVINAVTWDCEVITNFSINNRGVFQNIAGGAKWVLEREESAVFLEDDNLPEHTFFEYCKDLLEKYKYNDKIFWICGTNYLEDYQTKNNESYIFTQQLFPCGWATWSSKFSKYYDDDLKCLENEETLKLIKKQYFNNSLFKQQINSGEYELYRRSQGLPYASWDFQMALSIKANELFGISPKYNQIENIGVDEFSIHGGNSFSNEMTRRFCTIKTKPLEFPLVHPSEIKLDEKFEKRTEKIILFPLKARIKFSIAIFIKNLFGLNKFEKFNKEAIKNKWYAKKNKI</sequence>
<gene>
    <name evidence="1" type="ORF">STRPO_0218</name>
</gene>
<dbReference type="Gene3D" id="3.90.550.10">
    <property type="entry name" value="Spore Coat Polysaccharide Biosynthesis Protein SpsA, Chain A"/>
    <property type="match status" value="1"/>
</dbReference>